<evidence type="ECO:0000256" key="4">
    <source>
        <dbReference type="ARBA" id="ARBA00022989"/>
    </source>
</evidence>
<keyword evidence="5 6" id="KW-0472">Membrane</keyword>
<accession>A0A4Q2RJ05</accession>
<dbReference type="PANTHER" id="PTHR30086">
    <property type="entry name" value="ARGININE EXPORTER PROTEIN ARGO"/>
    <property type="match status" value="1"/>
</dbReference>
<evidence type="ECO:0000256" key="3">
    <source>
        <dbReference type="ARBA" id="ARBA00022692"/>
    </source>
</evidence>
<comment type="subcellular location">
    <subcellularLocation>
        <location evidence="1">Cell membrane</location>
        <topology evidence="1">Multi-pass membrane protein</topology>
    </subcellularLocation>
</comment>
<protein>
    <submittedName>
        <fullName evidence="7">LysE family translocator</fullName>
    </submittedName>
</protein>
<evidence type="ECO:0000313" key="8">
    <source>
        <dbReference type="Proteomes" id="UP000289411"/>
    </source>
</evidence>
<evidence type="ECO:0000256" key="2">
    <source>
        <dbReference type="ARBA" id="ARBA00022475"/>
    </source>
</evidence>
<dbReference type="Pfam" id="PF01810">
    <property type="entry name" value="LysE"/>
    <property type="match status" value="1"/>
</dbReference>
<dbReference type="EMBL" id="QYBC01000002">
    <property type="protein sequence ID" value="RYB06971.1"/>
    <property type="molecule type" value="Genomic_DNA"/>
</dbReference>
<comment type="caution">
    <text evidence="7">The sequence shown here is derived from an EMBL/GenBank/DDBJ whole genome shotgun (WGS) entry which is preliminary data.</text>
</comment>
<evidence type="ECO:0000256" key="1">
    <source>
        <dbReference type="ARBA" id="ARBA00004651"/>
    </source>
</evidence>
<feature type="transmembrane region" description="Helical" evidence="6">
    <location>
        <begin position="180"/>
        <end position="197"/>
    </location>
</feature>
<feature type="transmembrane region" description="Helical" evidence="6">
    <location>
        <begin position="39"/>
        <end position="66"/>
    </location>
</feature>
<reference evidence="7 8" key="2">
    <citation type="submission" date="2019-02" db="EMBL/GenBank/DDBJ databases">
        <title>'Lichenibacterium ramalinii' gen. nov. sp. nov., 'Lichenibacterium minor' gen. nov. sp. nov.</title>
        <authorList>
            <person name="Pankratov T."/>
        </authorList>
    </citation>
    <scope>NUCLEOTIDE SEQUENCE [LARGE SCALE GENOMIC DNA]</scope>
    <source>
        <strain evidence="7 8">RmlP001</strain>
    </source>
</reference>
<feature type="transmembrane region" description="Helical" evidence="6">
    <location>
        <begin position="144"/>
        <end position="168"/>
    </location>
</feature>
<dbReference type="GO" id="GO:0015171">
    <property type="term" value="F:amino acid transmembrane transporter activity"/>
    <property type="evidence" value="ECO:0007669"/>
    <property type="project" value="TreeGrafter"/>
</dbReference>
<keyword evidence="3 6" id="KW-0812">Transmembrane</keyword>
<gene>
    <name evidence="7" type="ORF">D3272_02470</name>
</gene>
<dbReference type="PANTHER" id="PTHR30086:SF20">
    <property type="entry name" value="ARGININE EXPORTER PROTEIN ARGO-RELATED"/>
    <property type="match status" value="1"/>
</dbReference>
<organism evidence="7 8">
    <name type="scientific">Lichenibacterium ramalinae</name>
    <dbReference type="NCBI Taxonomy" id="2316527"/>
    <lineage>
        <taxon>Bacteria</taxon>
        <taxon>Pseudomonadati</taxon>
        <taxon>Pseudomonadota</taxon>
        <taxon>Alphaproteobacteria</taxon>
        <taxon>Hyphomicrobiales</taxon>
        <taxon>Lichenihabitantaceae</taxon>
        <taxon>Lichenibacterium</taxon>
    </lineage>
</organism>
<keyword evidence="4 6" id="KW-1133">Transmembrane helix</keyword>
<dbReference type="Proteomes" id="UP000289411">
    <property type="component" value="Unassembled WGS sequence"/>
</dbReference>
<dbReference type="AlphaFoldDB" id="A0A4Q2RJ05"/>
<dbReference type="GO" id="GO:0005886">
    <property type="term" value="C:plasma membrane"/>
    <property type="evidence" value="ECO:0007669"/>
    <property type="project" value="UniProtKB-SubCell"/>
</dbReference>
<evidence type="ECO:0000256" key="6">
    <source>
        <dbReference type="SAM" id="Phobius"/>
    </source>
</evidence>
<dbReference type="RefSeq" id="WP_129217510.1">
    <property type="nucleotide sequence ID" value="NZ_QYBC01000002.1"/>
</dbReference>
<dbReference type="GO" id="GO:0033228">
    <property type="term" value="P:cysteine export across plasma membrane"/>
    <property type="evidence" value="ECO:0007669"/>
    <property type="project" value="TreeGrafter"/>
</dbReference>
<evidence type="ECO:0000313" key="7">
    <source>
        <dbReference type="EMBL" id="RYB06971.1"/>
    </source>
</evidence>
<proteinExistence type="predicted"/>
<reference evidence="7 8" key="1">
    <citation type="submission" date="2018-09" db="EMBL/GenBank/DDBJ databases">
        <authorList>
            <person name="Grouzdev D.S."/>
            <person name="Krutkina M.S."/>
        </authorList>
    </citation>
    <scope>NUCLEOTIDE SEQUENCE [LARGE SCALE GENOMIC DNA]</scope>
    <source>
        <strain evidence="7 8">RmlP001</strain>
    </source>
</reference>
<dbReference type="InterPro" id="IPR001123">
    <property type="entry name" value="LeuE-type"/>
</dbReference>
<evidence type="ECO:0000256" key="5">
    <source>
        <dbReference type="ARBA" id="ARBA00023136"/>
    </source>
</evidence>
<keyword evidence="8" id="KW-1185">Reference proteome</keyword>
<keyword evidence="2" id="KW-1003">Cell membrane</keyword>
<name>A0A4Q2RJ05_9HYPH</name>
<sequence>MTVPPLLALMGFVLVATLSPGGATTLATASGANFGLRRSLPLIAGIAMGLASMAAAAAAGLAGLLLAAPALQVALKASGTAYLLWLAWQVGRRSAPRGPGGGARPQSFVDGLWMLWHNPKGWAMTMGAAASFAGLAEGPARLGLLLGAAFGVSAALSLSLWCCAGLVLGRSLRTTAQWRILNAALGSLLALSVLPIWL</sequence>